<proteinExistence type="predicted"/>
<feature type="transmembrane region" description="Helical" evidence="8">
    <location>
        <begin position="71"/>
        <end position="91"/>
    </location>
</feature>
<dbReference type="InterPro" id="IPR001851">
    <property type="entry name" value="ABC_transp_permease"/>
</dbReference>
<evidence type="ECO:0000256" key="2">
    <source>
        <dbReference type="ARBA" id="ARBA00022448"/>
    </source>
</evidence>
<keyword evidence="3" id="KW-1003">Cell membrane</keyword>
<comment type="subcellular location">
    <subcellularLocation>
        <location evidence="1">Cell membrane</location>
        <topology evidence="1">Multi-pass membrane protein</topology>
    </subcellularLocation>
</comment>
<feature type="transmembrane region" description="Helical" evidence="8">
    <location>
        <begin position="230"/>
        <end position="247"/>
    </location>
</feature>
<protein>
    <submittedName>
        <fullName evidence="9">Ribose transport system permease protein RbsC</fullName>
    </submittedName>
</protein>
<feature type="transmembrane region" description="Helical" evidence="8">
    <location>
        <begin position="172"/>
        <end position="199"/>
    </location>
</feature>
<dbReference type="Pfam" id="PF02653">
    <property type="entry name" value="BPD_transp_2"/>
    <property type="match status" value="1"/>
</dbReference>
<dbReference type="PANTHER" id="PTHR32196:SF21">
    <property type="entry name" value="ABC TRANSPORTER PERMEASE PROTEIN YPHD-RELATED"/>
    <property type="match status" value="1"/>
</dbReference>
<dbReference type="EMBL" id="FWDO01000004">
    <property type="protein sequence ID" value="SLM18210.1"/>
    <property type="molecule type" value="Genomic_DNA"/>
</dbReference>
<evidence type="ECO:0000256" key="7">
    <source>
        <dbReference type="ARBA" id="ARBA00023136"/>
    </source>
</evidence>
<evidence type="ECO:0000256" key="3">
    <source>
        <dbReference type="ARBA" id="ARBA00022475"/>
    </source>
</evidence>
<dbReference type="AlphaFoldDB" id="A0A3P3XPM1"/>
<evidence type="ECO:0000256" key="1">
    <source>
        <dbReference type="ARBA" id="ARBA00004651"/>
    </source>
</evidence>
<accession>A0A3P3XPM1</accession>
<feature type="transmembrane region" description="Helical" evidence="8">
    <location>
        <begin position="12"/>
        <end position="33"/>
    </location>
</feature>
<dbReference type="GO" id="GO:0005886">
    <property type="term" value="C:plasma membrane"/>
    <property type="evidence" value="ECO:0007669"/>
    <property type="project" value="UniProtKB-SubCell"/>
</dbReference>
<evidence type="ECO:0000313" key="9">
    <source>
        <dbReference type="EMBL" id="SLM18210.1"/>
    </source>
</evidence>
<evidence type="ECO:0000256" key="4">
    <source>
        <dbReference type="ARBA" id="ARBA00022519"/>
    </source>
</evidence>
<keyword evidence="6 8" id="KW-1133">Transmembrane helix</keyword>
<keyword evidence="5 8" id="KW-0812">Transmembrane</keyword>
<dbReference type="CDD" id="cd06579">
    <property type="entry name" value="TM_PBP1_transp_AraH_like"/>
    <property type="match status" value="1"/>
</dbReference>
<evidence type="ECO:0000256" key="8">
    <source>
        <dbReference type="SAM" id="Phobius"/>
    </source>
</evidence>
<reference evidence="9" key="1">
    <citation type="submission" date="2017-02" db="EMBL/GenBank/DDBJ databases">
        <authorList>
            <person name="Regsiter A."/>
            <person name="William W."/>
        </authorList>
    </citation>
    <scope>NUCLEOTIDE SEQUENCE</scope>
    <source>
        <strain evidence="9">BdmA 4</strain>
    </source>
</reference>
<organism evidence="9">
    <name type="scientific">uncultured spirochete</name>
    <dbReference type="NCBI Taxonomy" id="156406"/>
    <lineage>
        <taxon>Bacteria</taxon>
        <taxon>Pseudomonadati</taxon>
        <taxon>Spirochaetota</taxon>
        <taxon>Spirochaetia</taxon>
        <taxon>Spirochaetales</taxon>
        <taxon>environmental samples</taxon>
    </lineage>
</organism>
<keyword evidence="2" id="KW-0813">Transport</keyword>
<sequence>MKPKMSNFISDYGLFFILVVLVIMSALLSPLFFTYANLANFFTQVAYNGLLAIGMTFVILTGGIDLSVGSIVGFSSILYATLMHGSFFTFMPNQIFMYNGSPVLTPILPFPMDIIFVLAIGALIGFLNGAISYKFRINSFIVTLCMMIFIRGLAVCYTNGQPLFGVPDAVSYLAYGVPFKIPMPTIIWLLTGAIATILLRYTRFGRGIYAVGGDEEVARLSGIQPPKYRIFPYVVSGFLAALVGIIMSGRMGCGDPKIADGWQTDAIAAVVIGGASMSGGKGSIGGTILGVLILGLITNVMNLLEIDAYPQQMAKGIIIIAALALQGTLSARKGK</sequence>
<evidence type="ECO:0000256" key="5">
    <source>
        <dbReference type="ARBA" id="ARBA00022692"/>
    </source>
</evidence>
<keyword evidence="4" id="KW-0997">Cell inner membrane</keyword>
<dbReference type="GO" id="GO:0022857">
    <property type="term" value="F:transmembrane transporter activity"/>
    <property type="evidence" value="ECO:0007669"/>
    <property type="project" value="InterPro"/>
</dbReference>
<dbReference type="PANTHER" id="PTHR32196">
    <property type="entry name" value="ABC TRANSPORTER PERMEASE PROTEIN YPHD-RELATED-RELATED"/>
    <property type="match status" value="1"/>
</dbReference>
<name>A0A3P3XPM1_9SPIR</name>
<feature type="transmembrane region" description="Helical" evidence="8">
    <location>
        <begin position="284"/>
        <end position="304"/>
    </location>
</feature>
<evidence type="ECO:0000256" key="6">
    <source>
        <dbReference type="ARBA" id="ARBA00022989"/>
    </source>
</evidence>
<feature type="transmembrane region" description="Helical" evidence="8">
    <location>
        <begin position="139"/>
        <end position="160"/>
    </location>
</feature>
<feature type="transmembrane region" description="Helical" evidence="8">
    <location>
        <begin position="45"/>
        <end position="64"/>
    </location>
</feature>
<keyword evidence="7 8" id="KW-0472">Membrane</keyword>
<feature type="transmembrane region" description="Helical" evidence="8">
    <location>
        <begin position="103"/>
        <end position="127"/>
    </location>
</feature>
<gene>
    <name evidence="9" type="primary">rbsC</name>
    <name evidence="9" type="ORF">SPIRO4BDMA_40782</name>
</gene>